<sequence>MDLEWAKPAPAGDCSPFGLSPELFLLRESSKQAGAVEKRPPGSEALSCHHWEGRPDNNGDIMRAGDRPFLFKVEDGENLQGPITTGSQQPLIEKPLPQGPPGGVIGILGGVVAIGLIIGVAVTVFMVHRRQQKTRTETDNDLTDLPPAHKPAPPPPKKKNSDMKGHLTSDDIQVVHLDKEEEMQKLPLQPPYYDMAPSESTHFTDKPSSVFLTLSHNFGCLTPHTPFASLVSRTLATRTVMSSMRSWILQLWPPLPAHEALLTLALGILSSMQPSSLAHTSACHYRPFPSDFGLK</sequence>
<gene>
    <name evidence="1" type="ORF">L3Q82_018609</name>
</gene>
<proteinExistence type="predicted"/>
<accession>A0ACB8VGK7</accession>
<keyword evidence="2" id="KW-1185">Reference proteome</keyword>
<reference evidence="1" key="1">
    <citation type="submission" date="2022-04" db="EMBL/GenBank/DDBJ databases">
        <title>Jade perch genome.</title>
        <authorList>
            <person name="Chao B."/>
        </authorList>
    </citation>
    <scope>NUCLEOTIDE SEQUENCE</scope>
    <source>
        <strain evidence="1">CB-2022</strain>
    </source>
</reference>
<evidence type="ECO:0000313" key="2">
    <source>
        <dbReference type="Proteomes" id="UP000831701"/>
    </source>
</evidence>
<dbReference type="Proteomes" id="UP000831701">
    <property type="component" value="Chromosome 22"/>
</dbReference>
<feature type="non-terminal residue" evidence="1">
    <location>
        <position position="295"/>
    </location>
</feature>
<protein>
    <submittedName>
        <fullName evidence="1">Uncharacterized protein</fullName>
    </submittedName>
</protein>
<organism evidence="1 2">
    <name type="scientific">Scortum barcoo</name>
    <name type="common">barcoo grunter</name>
    <dbReference type="NCBI Taxonomy" id="214431"/>
    <lineage>
        <taxon>Eukaryota</taxon>
        <taxon>Metazoa</taxon>
        <taxon>Chordata</taxon>
        <taxon>Craniata</taxon>
        <taxon>Vertebrata</taxon>
        <taxon>Euteleostomi</taxon>
        <taxon>Actinopterygii</taxon>
        <taxon>Neopterygii</taxon>
        <taxon>Teleostei</taxon>
        <taxon>Neoteleostei</taxon>
        <taxon>Acanthomorphata</taxon>
        <taxon>Eupercaria</taxon>
        <taxon>Centrarchiformes</taxon>
        <taxon>Terapontoidei</taxon>
        <taxon>Terapontidae</taxon>
        <taxon>Scortum</taxon>
    </lineage>
</organism>
<evidence type="ECO:0000313" key="1">
    <source>
        <dbReference type="EMBL" id="KAI3354052.1"/>
    </source>
</evidence>
<name>A0ACB8VGK7_9TELE</name>
<comment type="caution">
    <text evidence="1">The sequence shown here is derived from an EMBL/GenBank/DDBJ whole genome shotgun (WGS) entry which is preliminary data.</text>
</comment>
<dbReference type="EMBL" id="CM041552">
    <property type="protein sequence ID" value="KAI3354052.1"/>
    <property type="molecule type" value="Genomic_DNA"/>
</dbReference>